<keyword evidence="1" id="KW-1133">Transmembrane helix</keyword>
<organism evidence="2 3">
    <name type="scientific">Jimgerdemannia flammicorona</name>
    <dbReference type="NCBI Taxonomy" id="994334"/>
    <lineage>
        <taxon>Eukaryota</taxon>
        <taxon>Fungi</taxon>
        <taxon>Fungi incertae sedis</taxon>
        <taxon>Mucoromycota</taxon>
        <taxon>Mucoromycotina</taxon>
        <taxon>Endogonomycetes</taxon>
        <taxon>Endogonales</taxon>
        <taxon>Endogonaceae</taxon>
        <taxon>Jimgerdemannia</taxon>
    </lineage>
</organism>
<feature type="transmembrane region" description="Helical" evidence="1">
    <location>
        <begin position="6"/>
        <end position="25"/>
    </location>
</feature>
<protein>
    <submittedName>
        <fullName evidence="2">Uncharacterized protein</fullName>
    </submittedName>
</protein>
<accession>A0A433QSA3</accession>
<proteinExistence type="predicted"/>
<dbReference type="Proteomes" id="UP000274822">
    <property type="component" value="Unassembled WGS sequence"/>
</dbReference>
<gene>
    <name evidence="2" type="ORF">BC938DRAFT_474653</name>
</gene>
<sequence length="308" mass="33853">MSQRHILIAATAAALLAVTTLFIVTRSKSRRLQRRRIRKGFQGTSASANEALFPAVAAVINNLLNSYPFATATDALQLPLFAEHLDRLTAEFRNSKKPKVPMLIEGRHGIGKTTALLNWVNEEISARPAIYLSLRHELGRPTPVHGDSGLVSDATRFRLSVERALGFTEEVHHIALSPPSPPLHSVTFTTPAKRTSFLRSLFTPTHPTLPPPDTFRHIIQALNAIRVRNRGRPSLLVLDDVEILFGGMGTDDDDVWMTIEFLGTCEARGLLEVIVCGEGEEVEIGLRNEGTCWLGGLGALARELSYVV</sequence>
<dbReference type="EMBL" id="RBNJ01001864">
    <property type="protein sequence ID" value="RUS32666.1"/>
    <property type="molecule type" value="Genomic_DNA"/>
</dbReference>
<keyword evidence="1" id="KW-0812">Transmembrane</keyword>
<name>A0A433QSA3_9FUNG</name>
<reference evidence="2 3" key="1">
    <citation type="journal article" date="2018" name="New Phytol.">
        <title>Phylogenomics of Endogonaceae and evolution of mycorrhizas within Mucoromycota.</title>
        <authorList>
            <person name="Chang Y."/>
            <person name="Desiro A."/>
            <person name="Na H."/>
            <person name="Sandor L."/>
            <person name="Lipzen A."/>
            <person name="Clum A."/>
            <person name="Barry K."/>
            <person name="Grigoriev I.V."/>
            <person name="Martin F.M."/>
            <person name="Stajich J.E."/>
            <person name="Smith M.E."/>
            <person name="Bonito G."/>
            <person name="Spatafora J.W."/>
        </authorList>
    </citation>
    <scope>NUCLEOTIDE SEQUENCE [LARGE SCALE GENOMIC DNA]</scope>
    <source>
        <strain evidence="2 3">AD002</strain>
    </source>
</reference>
<keyword evidence="3" id="KW-1185">Reference proteome</keyword>
<evidence type="ECO:0000313" key="2">
    <source>
        <dbReference type="EMBL" id="RUS32666.1"/>
    </source>
</evidence>
<comment type="caution">
    <text evidence="2">The sequence shown here is derived from an EMBL/GenBank/DDBJ whole genome shotgun (WGS) entry which is preliminary data.</text>
</comment>
<evidence type="ECO:0000313" key="3">
    <source>
        <dbReference type="Proteomes" id="UP000274822"/>
    </source>
</evidence>
<evidence type="ECO:0000256" key="1">
    <source>
        <dbReference type="SAM" id="Phobius"/>
    </source>
</evidence>
<dbReference type="AlphaFoldDB" id="A0A433QSA3"/>
<keyword evidence="1" id="KW-0472">Membrane</keyword>
<dbReference type="SUPFAM" id="SSF52540">
    <property type="entry name" value="P-loop containing nucleoside triphosphate hydrolases"/>
    <property type="match status" value="1"/>
</dbReference>
<dbReference type="InterPro" id="IPR027417">
    <property type="entry name" value="P-loop_NTPase"/>
</dbReference>